<feature type="region of interest" description="Disordered" evidence="1">
    <location>
        <begin position="25"/>
        <end position="55"/>
    </location>
</feature>
<dbReference type="Proteomes" id="UP000324832">
    <property type="component" value="Unassembled WGS sequence"/>
</dbReference>
<feature type="chain" id="PRO_5023130086" evidence="2">
    <location>
        <begin position="23"/>
        <end position="74"/>
    </location>
</feature>
<protein>
    <submittedName>
        <fullName evidence="3">Uncharacterized protein</fullName>
    </submittedName>
</protein>
<feature type="signal peptide" evidence="2">
    <location>
        <begin position="1"/>
        <end position="22"/>
    </location>
</feature>
<evidence type="ECO:0000256" key="2">
    <source>
        <dbReference type="SAM" id="SignalP"/>
    </source>
</evidence>
<dbReference type="PROSITE" id="PS51257">
    <property type="entry name" value="PROKAR_LIPOPROTEIN"/>
    <property type="match status" value="1"/>
</dbReference>
<feature type="compositionally biased region" description="Polar residues" evidence="1">
    <location>
        <begin position="25"/>
        <end position="53"/>
    </location>
</feature>
<keyword evidence="4" id="KW-1185">Reference proteome</keyword>
<reference evidence="3 4" key="1">
    <citation type="submission" date="2017-07" db="EMBL/GenBank/DDBJ databases">
        <authorList>
            <person name="Talla V."/>
            <person name="Backstrom N."/>
        </authorList>
    </citation>
    <scope>NUCLEOTIDE SEQUENCE [LARGE SCALE GENOMIC DNA]</scope>
</reference>
<accession>A0A5E4QYB4</accession>
<evidence type="ECO:0000256" key="1">
    <source>
        <dbReference type="SAM" id="MobiDB-lite"/>
    </source>
</evidence>
<gene>
    <name evidence="3" type="ORF">LSINAPIS_LOCUS12837</name>
</gene>
<evidence type="ECO:0000313" key="3">
    <source>
        <dbReference type="EMBL" id="VVD02670.1"/>
    </source>
</evidence>
<keyword evidence="2" id="KW-0732">Signal</keyword>
<proteinExistence type="predicted"/>
<evidence type="ECO:0000313" key="4">
    <source>
        <dbReference type="Proteomes" id="UP000324832"/>
    </source>
</evidence>
<name>A0A5E4QYB4_9NEOP</name>
<organism evidence="3 4">
    <name type="scientific">Leptidea sinapis</name>
    <dbReference type="NCBI Taxonomy" id="189913"/>
    <lineage>
        <taxon>Eukaryota</taxon>
        <taxon>Metazoa</taxon>
        <taxon>Ecdysozoa</taxon>
        <taxon>Arthropoda</taxon>
        <taxon>Hexapoda</taxon>
        <taxon>Insecta</taxon>
        <taxon>Pterygota</taxon>
        <taxon>Neoptera</taxon>
        <taxon>Endopterygota</taxon>
        <taxon>Lepidoptera</taxon>
        <taxon>Glossata</taxon>
        <taxon>Ditrysia</taxon>
        <taxon>Papilionoidea</taxon>
        <taxon>Pieridae</taxon>
        <taxon>Dismorphiinae</taxon>
        <taxon>Leptidea</taxon>
    </lineage>
</organism>
<dbReference type="EMBL" id="FZQP02006221">
    <property type="protein sequence ID" value="VVD02670.1"/>
    <property type="molecule type" value="Genomic_DNA"/>
</dbReference>
<dbReference type="AlphaFoldDB" id="A0A5E4QYB4"/>
<sequence>MNAKLFLLTFLVLSCLIATVVSEPNPQPGSDNIGVNPTNSASNSNGQGTSAKQNQKRRGFILYCASTIMKTIPH</sequence>